<keyword evidence="3" id="KW-0133">Cell shape</keyword>
<dbReference type="Pfam" id="PF01098">
    <property type="entry name" value="FTSW_RODA_SPOVE"/>
    <property type="match status" value="1"/>
</dbReference>
<evidence type="ECO:0000256" key="1">
    <source>
        <dbReference type="ARBA" id="ARBA00004141"/>
    </source>
</evidence>
<keyword evidence="5 6" id="KW-0472">Membrane</keyword>
<dbReference type="EMBL" id="CP034413">
    <property type="protein sequence ID" value="QCI60546.1"/>
    <property type="molecule type" value="Genomic_DNA"/>
</dbReference>
<dbReference type="KEGG" id="obj:EIO64_16175"/>
<evidence type="ECO:0000256" key="3">
    <source>
        <dbReference type="ARBA" id="ARBA00022960"/>
    </source>
</evidence>
<feature type="transmembrane region" description="Helical" evidence="6">
    <location>
        <begin position="112"/>
        <end position="132"/>
    </location>
</feature>
<organism evidence="7 8">
    <name type="scientific">Dysosmobacter welbionis</name>
    <dbReference type="NCBI Taxonomy" id="2093857"/>
    <lineage>
        <taxon>Bacteria</taxon>
        <taxon>Bacillati</taxon>
        <taxon>Bacillota</taxon>
        <taxon>Clostridia</taxon>
        <taxon>Eubacteriales</taxon>
        <taxon>Oscillospiraceae</taxon>
        <taxon>Dysosmobacter</taxon>
    </lineage>
</organism>
<dbReference type="InterPro" id="IPR047928">
    <property type="entry name" value="Perm_prefix_1"/>
</dbReference>
<feature type="transmembrane region" description="Helical" evidence="6">
    <location>
        <begin position="80"/>
        <end position="100"/>
    </location>
</feature>
<keyword evidence="2 6" id="KW-0812">Transmembrane</keyword>
<sequence>MPGPESVRGYLDAVEAQIRWKRARTVAARELETHLEDQQEEFLAEGHPPEEAERLAVEDMGDPVAVGADLDRLHRPRPQWGMLGLTLALLLVGGWLRYALTRAGAPWDEDLDPLRCALSVVTGAAVLVGAYFLDVSRLLRWAKWVYIGAVMAGVLSLHLSPNVNNASYFTRYVVLFYPAVYALWLYACRGKGWRGLLAAVAGGIPLTVVCMCAPFIQGMIQLMVIGCFLLLLAIQMDWFTVPRRQGLAAVGGLAAVMAGAVLWMLLVAGYNAARIQILLHPEIDPQGAGYQAVMARRILGASRLMGKGGDLSIQPQTVWGRELLPEMMLPEWNHDFLPTTMVYKLGWLPYLLLLAVLAVLLLWMLRRCACQQSQSGKLLALAVVLTLAVQSAFAAALNLGFVLFSAQLPLVTGNLHSMVDCALIGLALSAFRSESILRDAVVPVPRPPQTQTA</sequence>
<evidence type="ECO:0000313" key="7">
    <source>
        <dbReference type="EMBL" id="QCI60546.1"/>
    </source>
</evidence>
<dbReference type="GO" id="GO:0008360">
    <property type="term" value="P:regulation of cell shape"/>
    <property type="evidence" value="ECO:0007669"/>
    <property type="project" value="UniProtKB-KW"/>
</dbReference>
<dbReference type="GO" id="GO:0015648">
    <property type="term" value="F:lipid-linked peptidoglycan transporter activity"/>
    <property type="evidence" value="ECO:0007669"/>
    <property type="project" value="TreeGrafter"/>
</dbReference>
<feature type="transmembrane region" description="Helical" evidence="6">
    <location>
        <begin position="222"/>
        <end position="240"/>
    </location>
</feature>
<feature type="transmembrane region" description="Helical" evidence="6">
    <location>
        <begin position="247"/>
        <end position="270"/>
    </location>
</feature>
<proteinExistence type="predicted"/>
<evidence type="ECO:0000256" key="2">
    <source>
        <dbReference type="ARBA" id="ARBA00022692"/>
    </source>
</evidence>
<protein>
    <submittedName>
        <fullName evidence="7">FtsW/RodA/SpoVE family cell cycle protein</fullName>
    </submittedName>
</protein>
<dbReference type="Proteomes" id="UP000298642">
    <property type="component" value="Chromosome"/>
</dbReference>
<evidence type="ECO:0000256" key="6">
    <source>
        <dbReference type="SAM" id="Phobius"/>
    </source>
</evidence>
<keyword evidence="8" id="KW-1185">Reference proteome</keyword>
<dbReference type="PANTHER" id="PTHR30474">
    <property type="entry name" value="CELL CYCLE PROTEIN"/>
    <property type="match status" value="1"/>
</dbReference>
<gene>
    <name evidence="7" type="ORF">EIO64_16175</name>
</gene>
<feature type="transmembrane region" description="Helical" evidence="6">
    <location>
        <begin position="347"/>
        <end position="366"/>
    </location>
</feature>
<dbReference type="GO" id="GO:0051301">
    <property type="term" value="P:cell division"/>
    <property type="evidence" value="ECO:0007669"/>
    <property type="project" value="InterPro"/>
</dbReference>
<evidence type="ECO:0000256" key="4">
    <source>
        <dbReference type="ARBA" id="ARBA00022989"/>
    </source>
</evidence>
<feature type="transmembrane region" description="Helical" evidence="6">
    <location>
        <begin position="144"/>
        <end position="163"/>
    </location>
</feature>
<dbReference type="GO" id="GO:0005886">
    <property type="term" value="C:plasma membrane"/>
    <property type="evidence" value="ECO:0007669"/>
    <property type="project" value="TreeGrafter"/>
</dbReference>
<evidence type="ECO:0000313" key="8">
    <source>
        <dbReference type="Proteomes" id="UP000298642"/>
    </source>
</evidence>
<dbReference type="AlphaFoldDB" id="A0A4D7AXT2"/>
<dbReference type="InterPro" id="IPR001182">
    <property type="entry name" value="FtsW/RodA"/>
</dbReference>
<dbReference type="NCBIfam" id="NF038403">
    <property type="entry name" value="perm_prefix_1"/>
    <property type="match status" value="1"/>
</dbReference>
<accession>A0A4D7AXT2</accession>
<feature type="transmembrane region" description="Helical" evidence="6">
    <location>
        <begin position="169"/>
        <end position="188"/>
    </location>
</feature>
<keyword evidence="4 6" id="KW-1133">Transmembrane helix</keyword>
<dbReference type="GO" id="GO:0032153">
    <property type="term" value="C:cell division site"/>
    <property type="evidence" value="ECO:0007669"/>
    <property type="project" value="TreeGrafter"/>
</dbReference>
<feature type="transmembrane region" description="Helical" evidence="6">
    <location>
        <begin position="195"/>
        <end position="216"/>
    </location>
</feature>
<feature type="transmembrane region" description="Helical" evidence="6">
    <location>
        <begin position="378"/>
        <end position="404"/>
    </location>
</feature>
<evidence type="ECO:0000256" key="5">
    <source>
        <dbReference type="ARBA" id="ARBA00023136"/>
    </source>
</evidence>
<name>A0A4D7AXT2_9FIRM</name>
<comment type="subcellular location">
    <subcellularLocation>
        <location evidence="1">Membrane</location>
        <topology evidence="1">Multi-pass membrane protein</topology>
    </subcellularLocation>
</comment>
<reference evidence="8" key="1">
    <citation type="submission" date="2018-12" db="EMBL/GenBank/DDBJ databases">
        <title>Dusodibacter welbiota gen. nov., sp. nov., isolated from human faeces and emended description of the Oscillibacter genus.</title>
        <authorList>
            <person name="Le Roy T."/>
            <person name="Van der Smissen P."/>
            <person name="Delzenne N."/>
            <person name="Muccioli G."/>
            <person name="Collet J.F."/>
            <person name="Cani P.D."/>
        </authorList>
    </citation>
    <scope>NUCLEOTIDE SEQUENCE [LARGE SCALE GENOMIC DNA]</scope>
    <source>
        <strain evidence="8">J115</strain>
    </source>
</reference>
<dbReference type="RefSeq" id="WP_136891645.1">
    <property type="nucleotide sequence ID" value="NZ_CP034413.3"/>
</dbReference>